<dbReference type="InterPro" id="IPR013783">
    <property type="entry name" value="Ig-like_fold"/>
</dbReference>
<feature type="chain" id="PRO_5019050713" description="diguanylate cyclase" evidence="5">
    <location>
        <begin position="22"/>
        <end position="978"/>
    </location>
</feature>
<dbReference type="PANTHER" id="PTHR45138">
    <property type="entry name" value="REGULATORY COMPONENTS OF SENSORY TRANSDUCTION SYSTEM"/>
    <property type="match status" value="1"/>
</dbReference>
<dbReference type="RefSeq" id="WP_126758500.1">
    <property type="nucleotide sequence ID" value="NZ_PIPZ01000001.1"/>
</dbReference>
<dbReference type="Pfam" id="PF07494">
    <property type="entry name" value="Reg_prop"/>
    <property type="match status" value="2"/>
</dbReference>
<keyword evidence="5" id="KW-0732">Signal</keyword>
<dbReference type="OrthoDB" id="9772100at2"/>
<comment type="caution">
    <text evidence="7">The sequence shown here is derived from an EMBL/GenBank/DDBJ whole genome shotgun (WGS) entry which is preliminary data.</text>
</comment>
<dbReference type="InterPro" id="IPR000160">
    <property type="entry name" value="GGDEF_dom"/>
</dbReference>
<dbReference type="PANTHER" id="PTHR45138:SF9">
    <property type="entry name" value="DIGUANYLATE CYCLASE DGCM-RELATED"/>
    <property type="match status" value="1"/>
</dbReference>
<reference evidence="8" key="1">
    <citation type="journal article" date="2018" name="Front. Microbiol.">
        <title>Genome-Based Analysis Reveals the Taxonomy and Diversity of the Family Idiomarinaceae.</title>
        <authorList>
            <person name="Liu Y."/>
            <person name="Lai Q."/>
            <person name="Shao Z."/>
        </authorList>
    </citation>
    <scope>NUCLEOTIDE SEQUENCE [LARGE SCALE GENOMIC DNA]</scope>
    <source>
        <strain evidence="8">PIM1</strain>
    </source>
</reference>
<dbReference type="AlphaFoldDB" id="A0A432YIU1"/>
<keyword evidence="4" id="KW-0472">Membrane</keyword>
<keyword evidence="4" id="KW-1133">Transmembrane helix</keyword>
<dbReference type="InterPro" id="IPR015943">
    <property type="entry name" value="WD40/YVTN_repeat-like_dom_sf"/>
</dbReference>
<evidence type="ECO:0000313" key="7">
    <source>
        <dbReference type="EMBL" id="RUO60860.1"/>
    </source>
</evidence>
<dbReference type="InterPro" id="IPR029787">
    <property type="entry name" value="Nucleotide_cyclase"/>
</dbReference>
<comment type="catalytic activity">
    <reaction evidence="3">
        <text>2 GTP = 3',3'-c-di-GMP + 2 diphosphate</text>
        <dbReference type="Rhea" id="RHEA:24898"/>
        <dbReference type="ChEBI" id="CHEBI:33019"/>
        <dbReference type="ChEBI" id="CHEBI:37565"/>
        <dbReference type="ChEBI" id="CHEBI:58805"/>
        <dbReference type="EC" id="2.7.7.65"/>
    </reaction>
</comment>
<feature type="domain" description="GGDEF" evidence="6">
    <location>
        <begin position="849"/>
        <end position="978"/>
    </location>
</feature>
<dbReference type="GO" id="GO:1902201">
    <property type="term" value="P:negative regulation of bacterial-type flagellum-dependent cell motility"/>
    <property type="evidence" value="ECO:0007669"/>
    <property type="project" value="TreeGrafter"/>
</dbReference>
<evidence type="ECO:0000256" key="2">
    <source>
        <dbReference type="ARBA" id="ARBA00012528"/>
    </source>
</evidence>
<comment type="cofactor">
    <cofactor evidence="1">
        <name>Mg(2+)</name>
        <dbReference type="ChEBI" id="CHEBI:18420"/>
    </cofactor>
</comment>
<evidence type="ECO:0000256" key="1">
    <source>
        <dbReference type="ARBA" id="ARBA00001946"/>
    </source>
</evidence>
<dbReference type="FunFam" id="3.30.70.270:FF:000001">
    <property type="entry name" value="Diguanylate cyclase domain protein"/>
    <property type="match status" value="1"/>
</dbReference>
<dbReference type="NCBIfam" id="TIGR00254">
    <property type="entry name" value="GGDEF"/>
    <property type="match status" value="1"/>
</dbReference>
<dbReference type="EMBL" id="PIPZ01000001">
    <property type="protein sequence ID" value="RUO60860.1"/>
    <property type="molecule type" value="Genomic_DNA"/>
</dbReference>
<dbReference type="SUPFAM" id="SSF55073">
    <property type="entry name" value="Nucleotide cyclase"/>
    <property type="match status" value="1"/>
</dbReference>
<evidence type="ECO:0000256" key="3">
    <source>
        <dbReference type="ARBA" id="ARBA00034247"/>
    </source>
</evidence>
<dbReference type="GO" id="GO:0005886">
    <property type="term" value="C:plasma membrane"/>
    <property type="evidence" value="ECO:0007669"/>
    <property type="project" value="TreeGrafter"/>
</dbReference>
<dbReference type="CDD" id="cd01949">
    <property type="entry name" value="GGDEF"/>
    <property type="match status" value="1"/>
</dbReference>
<evidence type="ECO:0000259" key="6">
    <source>
        <dbReference type="PROSITE" id="PS50887"/>
    </source>
</evidence>
<dbReference type="SMART" id="SM00267">
    <property type="entry name" value="GGDEF"/>
    <property type="match status" value="1"/>
</dbReference>
<evidence type="ECO:0000256" key="4">
    <source>
        <dbReference type="SAM" id="Phobius"/>
    </source>
</evidence>
<dbReference type="InterPro" id="IPR043128">
    <property type="entry name" value="Rev_trsase/Diguanyl_cyclase"/>
</dbReference>
<feature type="signal peptide" evidence="5">
    <location>
        <begin position="1"/>
        <end position="21"/>
    </location>
</feature>
<dbReference type="Pfam" id="PF00990">
    <property type="entry name" value="GGDEF"/>
    <property type="match status" value="1"/>
</dbReference>
<proteinExistence type="predicted"/>
<evidence type="ECO:0000256" key="5">
    <source>
        <dbReference type="SAM" id="SignalP"/>
    </source>
</evidence>
<name>A0A432YIU1_9GAMM</name>
<organism evidence="7 8">
    <name type="scientific">Pseudidiomarina marina</name>
    <dbReference type="NCBI Taxonomy" id="502366"/>
    <lineage>
        <taxon>Bacteria</taxon>
        <taxon>Pseudomonadati</taxon>
        <taxon>Pseudomonadota</taxon>
        <taxon>Gammaproteobacteria</taxon>
        <taxon>Alteromonadales</taxon>
        <taxon>Idiomarinaceae</taxon>
        <taxon>Pseudidiomarina</taxon>
    </lineage>
</organism>
<evidence type="ECO:0000313" key="8">
    <source>
        <dbReference type="Proteomes" id="UP000288127"/>
    </source>
</evidence>
<dbReference type="InterPro" id="IPR011123">
    <property type="entry name" value="Y_Y_Y"/>
</dbReference>
<dbReference type="SUPFAM" id="SSF63829">
    <property type="entry name" value="Calcium-dependent phosphotriesterase"/>
    <property type="match status" value="3"/>
</dbReference>
<dbReference type="EC" id="2.7.7.65" evidence="2"/>
<sequence>MHFWRYGLLGTFAIFSTIALAAAESLPLNQSPETSSIPLNQYALRSWNTRDGLPHNSINRITQSHEGYLWLATWEGPVRYNGRSFRIYDDTTVTKMREAGALSVDYDESSQEIVFSGPRGSVVTYRNNNWTPEIIGENFVFDTVVDYNEVRWAATAKGVYRLKEGEEPVHYTERNGLPTDFTFRLFAVSQSESHDARLYVGTRRGVAYYDEKTDSFIAIKSISQAQVRALTILSNDTIVVANDDGLFYLPPQASDFIPWPYAMKDRVTALSETSEGCLLIGTFTRGVGRLCQHSEDWLSIENGLPNSHVLDIYRDNDGTIWIGTHGGLVQLRQALFRSFTPHHGLKGAYVRSVNTDSMGRVWVGTNDGISRQTTTSNDWIAFEALKSDPKLSALSVLSLAHGKDDIVYVGSYTEGLLQLIDGKITAQLSREQGFASNEIRVVLPLEQTDLLLVGTARGLYLVRTKSGAFEVVRHYTTADGMAADFVSSVTMDSEGALWVSSTLSLTYFKPLEDHNWQPEPVELASFTGASNIFSGTFHNGRIWFATDHGMLTRSLKTNDWQWLSRRDGLPFDKTFTINFDAADNLWLGGARGILRVAKADLERWMIDNRLTIQYQLFTEVDGMVSRQLTTGGPASVVDKNGHLWFASALGAVKVDPEAVDKYSRSSPAPVIESIITDEGEIDVERRISADNTRTEFRYVALGYHMPEALQYQVRLVGYDSHWIDRGNQLETAYTALAPGEYTFMVRSRYPGGEWSPVTAVTLNKSAYFYQKPWFWFIFSLVVILLVSLAIHLRIRSLQHTKRRLQGLVQKKTQELEAMALQDTLTGLANRRSFDQQLDHEVQNSRRYNTPLSVALIDIDYFKQINDTYLHTGGDVVLKQVAELLQQLVREVDGVARWGGEEFAIIFPQTMLADAVLVLERIRVAIENLRVENFEEARITVSIGVTELTKEESSAELLKNADRALYTAKEQGRNRIVTV</sequence>
<dbReference type="Gene3D" id="2.130.10.10">
    <property type="entry name" value="YVTN repeat-like/Quinoprotein amine dehydrogenase"/>
    <property type="match status" value="2"/>
</dbReference>
<dbReference type="GO" id="GO:0052621">
    <property type="term" value="F:diguanylate cyclase activity"/>
    <property type="evidence" value="ECO:0007669"/>
    <property type="project" value="UniProtKB-EC"/>
</dbReference>
<dbReference type="Gene3D" id="3.30.70.270">
    <property type="match status" value="1"/>
</dbReference>
<dbReference type="InterPro" id="IPR011110">
    <property type="entry name" value="Reg_prop"/>
</dbReference>
<keyword evidence="8" id="KW-1185">Reference proteome</keyword>
<dbReference type="Proteomes" id="UP000288127">
    <property type="component" value="Unassembled WGS sequence"/>
</dbReference>
<protein>
    <recommendedName>
        <fullName evidence="2">diguanylate cyclase</fullName>
        <ecNumber evidence="2">2.7.7.65</ecNumber>
    </recommendedName>
</protein>
<feature type="transmembrane region" description="Helical" evidence="4">
    <location>
        <begin position="773"/>
        <end position="794"/>
    </location>
</feature>
<dbReference type="Pfam" id="PF07495">
    <property type="entry name" value="Y_Y_Y"/>
    <property type="match status" value="1"/>
</dbReference>
<gene>
    <name evidence="7" type="ORF">CWI76_00855</name>
</gene>
<dbReference type="GO" id="GO:0043709">
    <property type="term" value="P:cell adhesion involved in single-species biofilm formation"/>
    <property type="evidence" value="ECO:0007669"/>
    <property type="project" value="TreeGrafter"/>
</dbReference>
<keyword evidence="4" id="KW-0812">Transmembrane</keyword>
<accession>A0A432YIU1</accession>
<dbReference type="PROSITE" id="PS50887">
    <property type="entry name" value="GGDEF"/>
    <property type="match status" value="1"/>
</dbReference>
<dbReference type="InterPro" id="IPR050469">
    <property type="entry name" value="Diguanylate_Cyclase"/>
</dbReference>
<dbReference type="Gene3D" id="2.60.40.10">
    <property type="entry name" value="Immunoglobulins"/>
    <property type="match status" value="1"/>
</dbReference>